<dbReference type="Pfam" id="PF06342">
    <property type="entry name" value="DUF1057"/>
    <property type="match status" value="1"/>
</dbReference>
<dbReference type="InterPro" id="IPR010463">
    <property type="entry name" value="DUF1057"/>
</dbReference>
<dbReference type="SUPFAM" id="SSF53474">
    <property type="entry name" value="alpha/beta-Hydrolases"/>
    <property type="match status" value="1"/>
</dbReference>
<evidence type="ECO:0000313" key="2">
    <source>
        <dbReference type="Proteomes" id="UP001331761"/>
    </source>
</evidence>
<keyword evidence="2" id="KW-1185">Reference proteome</keyword>
<dbReference type="AlphaFoldDB" id="A0AAN8FAT5"/>
<gene>
    <name evidence="1" type="ORF">GCK32_018756</name>
</gene>
<comment type="caution">
    <text evidence="1">The sequence shown here is derived from an EMBL/GenBank/DDBJ whole genome shotgun (WGS) entry which is preliminary data.</text>
</comment>
<dbReference type="EMBL" id="WIXE01016446">
    <property type="protein sequence ID" value="KAK5972654.1"/>
    <property type="molecule type" value="Genomic_DNA"/>
</dbReference>
<accession>A0AAN8FAT5</accession>
<organism evidence="1 2">
    <name type="scientific">Trichostrongylus colubriformis</name>
    <name type="common">Black scour worm</name>
    <dbReference type="NCBI Taxonomy" id="6319"/>
    <lineage>
        <taxon>Eukaryota</taxon>
        <taxon>Metazoa</taxon>
        <taxon>Ecdysozoa</taxon>
        <taxon>Nematoda</taxon>
        <taxon>Chromadorea</taxon>
        <taxon>Rhabditida</taxon>
        <taxon>Rhabditina</taxon>
        <taxon>Rhabditomorpha</taxon>
        <taxon>Strongyloidea</taxon>
        <taxon>Trichostrongylidae</taxon>
        <taxon>Trichostrongylus</taxon>
    </lineage>
</organism>
<dbReference type="InterPro" id="IPR029058">
    <property type="entry name" value="AB_hydrolase_fold"/>
</dbReference>
<name>A0AAN8FAT5_TRICO</name>
<protein>
    <recommendedName>
        <fullName evidence="3">AB hydrolase-1 domain-containing protein</fullName>
    </recommendedName>
</protein>
<dbReference type="PANTHER" id="PTHR47533:SF4">
    <property type="entry name" value="AB HYDROLASE-1 DOMAIN-CONTAINING PROTEIN"/>
    <property type="match status" value="1"/>
</dbReference>
<dbReference type="PANTHER" id="PTHR47533">
    <property type="entry name" value="PROTEIN CBG21859"/>
    <property type="match status" value="1"/>
</dbReference>
<proteinExistence type="predicted"/>
<evidence type="ECO:0000313" key="1">
    <source>
        <dbReference type="EMBL" id="KAK5972654.1"/>
    </source>
</evidence>
<dbReference type="Proteomes" id="UP001331761">
    <property type="component" value="Unassembled WGS sequence"/>
</dbReference>
<sequence length="163" mass="17974">MLSNCAGSKISKLPKCYVIIQRATNTSNVVDPFLRRINVRFTTSLGDEIAVEAVYQDTSPSGSRLGTVVAIHGAPGSHKDYKYVTPLLQSKGIRFIGVNMPYFGLTPGDPRLRFDNTERNNFVNELISRIGNVEKLVVMGHSRGSENAVAVADRNAVRLLNFY</sequence>
<dbReference type="Gene3D" id="3.40.50.1820">
    <property type="entry name" value="alpha/beta hydrolase"/>
    <property type="match status" value="1"/>
</dbReference>
<reference evidence="1 2" key="1">
    <citation type="submission" date="2019-10" db="EMBL/GenBank/DDBJ databases">
        <title>Assembly and Annotation for the nematode Trichostrongylus colubriformis.</title>
        <authorList>
            <person name="Martin J."/>
        </authorList>
    </citation>
    <scope>NUCLEOTIDE SEQUENCE [LARGE SCALE GENOMIC DNA]</scope>
    <source>
        <strain evidence="1">G859</strain>
        <tissue evidence="1">Whole worm</tissue>
    </source>
</reference>
<evidence type="ECO:0008006" key="3">
    <source>
        <dbReference type="Google" id="ProtNLM"/>
    </source>
</evidence>